<reference evidence="11 14" key="1">
    <citation type="journal article" date="2015" name="Genome Announc.">
        <title>Complete Genome Sequence of the Nitrogen-Fixing and Solvent-Producing Clostridium pasteurianum DSM 525.</title>
        <authorList>
            <person name="Poehlein A."/>
            <person name="Grosse-Honebrink A."/>
            <person name="Zhang Y."/>
            <person name="Minton N.P."/>
            <person name="Daniel R."/>
        </authorList>
    </citation>
    <scope>NUCLEOTIDE SEQUENCE [LARGE SCALE GENOMIC DNA]</scope>
    <source>
        <strain evidence="11">DSM 525</strain>
        <strain evidence="14">DSM 525 / ATCC 6013</strain>
    </source>
</reference>
<keyword evidence="14" id="KW-1185">Reference proteome</keyword>
<dbReference type="KEGG" id="cpat:CLPA_c35640"/>
<evidence type="ECO:0000256" key="1">
    <source>
        <dbReference type="ARBA" id="ARBA00003456"/>
    </source>
</evidence>
<reference evidence="12 13" key="3">
    <citation type="journal article" name="Genome Announc.">
        <title>Improved Draft Genome Sequence of Clostridium pasteurianum Strain ATCC 6013 (DSM 525) Using a Hybrid Next-Generation Sequencing Approach.</title>
        <authorList>
            <person name="Pyne M.E."/>
            <person name="Utturkar S."/>
            <person name="Brown S.D."/>
            <person name="Moo-Young M."/>
            <person name="Chung D.A."/>
            <person name="Chou C.P."/>
        </authorList>
    </citation>
    <scope>NUCLEOTIDE SEQUENCE [LARGE SCALE GENOMIC DNA]</scope>
    <source>
        <strain evidence="12 13">ATCC 6013</strain>
    </source>
</reference>
<dbReference type="CDD" id="cd12151">
    <property type="entry name" value="F1-ATPase_gamma"/>
    <property type="match status" value="1"/>
</dbReference>
<evidence type="ECO:0000256" key="8">
    <source>
        <dbReference type="ARBA" id="ARBA00023196"/>
    </source>
</evidence>
<dbReference type="PANTHER" id="PTHR11693:SF22">
    <property type="entry name" value="ATP SYNTHASE SUBUNIT GAMMA, MITOCHONDRIAL"/>
    <property type="match status" value="1"/>
</dbReference>
<dbReference type="Proteomes" id="UP000030905">
    <property type="component" value="Chromosome"/>
</dbReference>
<dbReference type="GO" id="GO:0005886">
    <property type="term" value="C:plasma membrane"/>
    <property type="evidence" value="ECO:0007669"/>
    <property type="project" value="UniProtKB-SubCell"/>
</dbReference>
<name>A0A0H3JBF1_CLOPA</name>
<dbReference type="GO" id="GO:0046933">
    <property type="term" value="F:proton-transporting ATP synthase activity, rotational mechanism"/>
    <property type="evidence" value="ECO:0007669"/>
    <property type="project" value="UniProtKB-UniRule"/>
</dbReference>
<dbReference type="SUPFAM" id="SSF52943">
    <property type="entry name" value="ATP synthase (F1-ATPase), gamma subunit"/>
    <property type="match status" value="1"/>
</dbReference>
<keyword evidence="8 10" id="KW-0139">CF(1)</keyword>
<dbReference type="AlphaFoldDB" id="A0A0H3JBF1"/>
<keyword evidence="5 10" id="KW-0375">Hydrogen ion transport</keyword>
<dbReference type="EMBL" id="CP009268">
    <property type="protein sequence ID" value="AJA53608.1"/>
    <property type="molecule type" value="Genomic_DNA"/>
</dbReference>
<dbReference type="eggNOG" id="COG0224">
    <property type="taxonomic scope" value="Bacteria"/>
</dbReference>
<evidence type="ECO:0000256" key="6">
    <source>
        <dbReference type="ARBA" id="ARBA00023065"/>
    </source>
</evidence>
<comment type="subunit">
    <text evidence="10">F-type ATPases have 2 components, CF(1) - the catalytic core - and CF(0) - the membrane proton channel. CF(1) has five subunits: alpha(3), beta(3), gamma(1), delta(1), epsilon(1). CF(0) has three main subunits: a, b and c.</text>
</comment>
<keyword evidence="10" id="KW-1003">Cell membrane</keyword>
<protein>
    <recommendedName>
        <fullName evidence="10">ATP synthase gamma chain</fullName>
    </recommendedName>
    <alternativeName>
        <fullName evidence="10">ATP synthase F1 sector gamma subunit</fullName>
    </alternativeName>
    <alternativeName>
        <fullName evidence="10">F-ATPase gamma subunit</fullName>
    </alternativeName>
</protein>
<dbReference type="GeneID" id="93075660"/>
<evidence type="ECO:0000256" key="3">
    <source>
        <dbReference type="ARBA" id="ARBA00007681"/>
    </source>
</evidence>
<dbReference type="InterPro" id="IPR023632">
    <property type="entry name" value="ATP_synth_F1_gsu_CS"/>
</dbReference>
<dbReference type="PRINTS" id="PR00126">
    <property type="entry name" value="ATPASEGAMMA"/>
</dbReference>
<dbReference type="PATRIC" id="fig|1262449.3.peg.2497"/>
<dbReference type="GO" id="GO:0042777">
    <property type="term" value="P:proton motive force-driven plasma membrane ATP synthesis"/>
    <property type="evidence" value="ECO:0007669"/>
    <property type="project" value="UniProtKB-UniRule"/>
</dbReference>
<comment type="function">
    <text evidence="1 10">Produces ATP from ADP in the presence of a proton gradient across the membrane. The gamma chain is believed to be important in regulating ATPase activity and the flow of protons through the CF(0) complex.</text>
</comment>
<evidence type="ECO:0000313" key="13">
    <source>
        <dbReference type="Proteomes" id="UP000028042"/>
    </source>
</evidence>
<evidence type="ECO:0000313" key="14">
    <source>
        <dbReference type="Proteomes" id="UP000030905"/>
    </source>
</evidence>
<dbReference type="PANTHER" id="PTHR11693">
    <property type="entry name" value="ATP SYNTHASE GAMMA CHAIN"/>
    <property type="match status" value="1"/>
</dbReference>
<reference evidence="12" key="2">
    <citation type="submission" date="2015-10" db="EMBL/GenBank/DDBJ databases">
        <title>Improved Draft Genome Sequence of Clostridium pasteurianum Strain ATCC 6013 (DSM 525) Using a Hybrid Next-Generation Sequencing Approach.</title>
        <authorList>
            <person name="Pyne M.E."/>
            <person name="Utturkar S.M."/>
            <person name="Brown S.D."/>
            <person name="Moo-Young M."/>
            <person name="Chung D.A."/>
            <person name="Chou P.C."/>
        </authorList>
    </citation>
    <scope>NUCLEOTIDE SEQUENCE</scope>
    <source>
        <strain evidence="12">ATCC 6013</strain>
    </source>
</reference>
<gene>
    <name evidence="10 11" type="primary">atpG</name>
    <name evidence="11" type="ORF">CLPA_c35640</name>
    <name evidence="12" type="ORF">CP6013_03624</name>
</gene>
<dbReference type="InterPro" id="IPR035968">
    <property type="entry name" value="ATP_synth_F1_ATPase_gsu"/>
</dbReference>
<evidence type="ECO:0000256" key="4">
    <source>
        <dbReference type="ARBA" id="ARBA00022448"/>
    </source>
</evidence>
<keyword evidence="6 10" id="KW-0406">Ion transport</keyword>
<sequence>MAAGLITIKRRIKSITNTRKITKAMGLIATSTLRKARRNLDANLSYYSSFEDVMKKVSSGILGKNIYTNGNGSKKKLYITMTSDAGLCGGFNGNVVNAAVSEISKDRENSLIMSVGQKGRGYFKRLQYDTIAEYVDIQNEPTLTEAKTISEHALSLYNKGEIGEINIVYSKFISTIKQDIIIKRVLPFDMKDIKYDGSIEFEPEINELIEGIVAVYLKSQLFNFLLNSKASEQASKMTAMDSATKNANELLDDLNLRYNRIRQSAITQEITEIVSGAEAQK</sequence>
<dbReference type="EMBL" id="JPGY02000001">
    <property type="protein sequence ID" value="KRU14366.1"/>
    <property type="molecule type" value="Genomic_DNA"/>
</dbReference>
<accession>A0A0H3JBF1</accession>
<keyword evidence="7 10" id="KW-0472">Membrane</keyword>
<evidence type="ECO:0000256" key="9">
    <source>
        <dbReference type="ARBA" id="ARBA00023310"/>
    </source>
</evidence>
<dbReference type="GO" id="GO:0045259">
    <property type="term" value="C:proton-transporting ATP synthase complex"/>
    <property type="evidence" value="ECO:0007669"/>
    <property type="project" value="UniProtKB-KW"/>
</dbReference>
<dbReference type="Proteomes" id="UP000028042">
    <property type="component" value="Unassembled WGS sequence"/>
</dbReference>
<dbReference type="KEGG" id="cpae:CPAST_c35640"/>
<proteinExistence type="inferred from homology"/>
<keyword evidence="9 10" id="KW-0066">ATP synthesis</keyword>
<dbReference type="HAMAP" id="MF_00815">
    <property type="entry name" value="ATP_synth_gamma_bact"/>
    <property type="match status" value="1"/>
</dbReference>
<dbReference type="RefSeq" id="WP_003445766.1">
    <property type="nucleotide sequence ID" value="NZ_ANZB01000008.1"/>
</dbReference>
<dbReference type="InterPro" id="IPR000131">
    <property type="entry name" value="ATP_synth_F1_gsu"/>
</dbReference>
<comment type="similarity">
    <text evidence="3 10">Belongs to the ATPase gamma chain family.</text>
</comment>
<dbReference type="NCBIfam" id="TIGR01146">
    <property type="entry name" value="ATPsyn_F1gamma"/>
    <property type="match status" value="1"/>
</dbReference>
<dbReference type="Gene3D" id="1.10.287.80">
    <property type="entry name" value="ATP synthase, gamma subunit, helix hairpin domain"/>
    <property type="match status" value="1"/>
</dbReference>
<evidence type="ECO:0000256" key="7">
    <source>
        <dbReference type="ARBA" id="ARBA00023136"/>
    </source>
</evidence>
<dbReference type="GO" id="GO:0005524">
    <property type="term" value="F:ATP binding"/>
    <property type="evidence" value="ECO:0007669"/>
    <property type="project" value="UniProtKB-UniRule"/>
</dbReference>
<evidence type="ECO:0000313" key="12">
    <source>
        <dbReference type="EMBL" id="KRU14366.1"/>
    </source>
</evidence>
<evidence type="ECO:0000256" key="10">
    <source>
        <dbReference type="HAMAP-Rule" id="MF_00815"/>
    </source>
</evidence>
<evidence type="ECO:0000256" key="5">
    <source>
        <dbReference type="ARBA" id="ARBA00022781"/>
    </source>
</evidence>
<evidence type="ECO:0000256" key="2">
    <source>
        <dbReference type="ARBA" id="ARBA00004170"/>
    </source>
</evidence>
<dbReference type="Pfam" id="PF00231">
    <property type="entry name" value="ATP-synt"/>
    <property type="match status" value="1"/>
</dbReference>
<dbReference type="Gene3D" id="3.40.1380.10">
    <property type="match status" value="1"/>
</dbReference>
<dbReference type="PROSITE" id="PS00153">
    <property type="entry name" value="ATPASE_GAMMA"/>
    <property type="match status" value="1"/>
</dbReference>
<evidence type="ECO:0000313" key="11">
    <source>
        <dbReference type="EMBL" id="AJA53608.1"/>
    </source>
</evidence>
<keyword evidence="4 10" id="KW-0813">Transport</keyword>
<comment type="subcellular location">
    <subcellularLocation>
        <location evidence="10">Cell membrane</location>
        <topology evidence="10">Peripheral membrane protein</topology>
    </subcellularLocation>
    <subcellularLocation>
        <location evidence="2">Membrane</location>
        <topology evidence="2">Peripheral membrane protein</topology>
    </subcellularLocation>
</comment>
<organism evidence="11 14">
    <name type="scientific">Clostridium pasteurianum DSM 525 = ATCC 6013</name>
    <dbReference type="NCBI Taxonomy" id="1262449"/>
    <lineage>
        <taxon>Bacteria</taxon>
        <taxon>Bacillati</taxon>
        <taxon>Bacillota</taxon>
        <taxon>Clostridia</taxon>
        <taxon>Eubacteriales</taxon>
        <taxon>Clostridiaceae</taxon>
        <taxon>Clostridium</taxon>
    </lineage>
</organism>